<protein>
    <recommendedName>
        <fullName evidence="1">D-inositol 3-phosphate glycosyltransferase</fullName>
    </recommendedName>
</protein>
<dbReference type="EMBL" id="JBHUGA010000061">
    <property type="protein sequence ID" value="MFD1847996.1"/>
    <property type="molecule type" value="Genomic_DNA"/>
</dbReference>
<feature type="domain" description="Glycosyltransferase subfamily 4-like N-terminal" evidence="4">
    <location>
        <begin position="48"/>
        <end position="177"/>
    </location>
</feature>
<dbReference type="Proteomes" id="UP001597307">
    <property type="component" value="Unassembled WGS sequence"/>
</dbReference>
<dbReference type="GO" id="GO:0016757">
    <property type="term" value="F:glycosyltransferase activity"/>
    <property type="evidence" value="ECO:0007669"/>
    <property type="project" value="UniProtKB-KW"/>
</dbReference>
<evidence type="ECO:0000256" key="1">
    <source>
        <dbReference type="ARBA" id="ARBA00021292"/>
    </source>
</evidence>
<evidence type="ECO:0000313" key="5">
    <source>
        <dbReference type="EMBL" id="MFD1847996.1"/>
    </source>
</evidence>
<dbReference type="Pfam" id="PF13692">
    <property type="entry name" value="Glyco_trans_1_4"/>
    <property type="match status" value="1"/>
</dbReference>
<name>A0ABW4QBJ5_9MICC</name>
<keyword evidence="3 5" id="KW-0808">Transferase</keyword>
<dbReference type="InterPro" id="IPR028098">
    <property type="entry name" value="Glyco_trans_4-like_N"/>
</dbReference>
<reference evidence="6" key="1">
    <citation type="journal article" date="2019" name="Int. J. Syst. Evol. Microbiol.">
        <title>The Global Catalogue of Microorganisms (GCM) 10K type strain sequencing project: providing services to taxonomists for standard genome sequencing and annotation.</title>
        <authorList>
            <consortium name="The Broad Institute Genomics Platform"/>
            <consortium name="The Broad Institute Genome Sequencing Center for Infectious Disease"/>
            <person name="Wu L."/>
            <person name="Ma J."/>
        </authorList>
    </citation>
    <scope>NUCLEOTIDE SEQUENCE [LARGE SCALE GENOMIC DNA]</scope>
    <source>
        <strain evidence="6">JCM 11496</strain>
    </source>
</reference>
<dbReference type="RefSeq" id="WP_343881172.1">
    <property type="nucleotide sequence ID" value="NZ_BAAAIJ010000056.1"/>
</dbReference>
<accession>A0ABW4QBJ5</accession>
<gene>
    <name evidence="5" type="ORF">ACFSFX_15500</name>
</gene>
<evidence type="ECO:0000259" key="4">
    <source>
        <dbReference type="Pfam" id="PF13439"/>
    </source>
</evidence>
<sequence>MRIAITKSTLRIPPTYFATAHAELLSERFDFEAFTLVADVRDPSVRQMIRQAVPFPQLGFRPRELIMPAFMPLMTRAIRNYHPDVIHQHFATWSLPAVRASRGAGTPLLTTLHGADVMVFSKPAATAQQRWHHLNVRSANQTSSRLLAVSGYLADRAVSAGMDASKIVVHYQGIDTDYFVPQARDDRDREAPVLLFVGALNEQKGARDLLKASLELIKTQEHQVRLVGQGPLESELRALADNSPHVTFLSPLGRAGVRREMQLAHCLVAPSQQVAGTREAAGLVLLEAQACATPVVAYDSGGISEMVSDETGQLISEGHVNELTSALSELLTMPVGDKDSMNRRARDFVVEHRSLQRSSTELADHYTDVAR</sequence>
<dbReference type="PANTHER" id="PTHR45947">
    <property type="entry name" value="SULFOQUINOVOSYL TRANSFERASE SQD2"/>
    <property type="match status" value="1"/>
</dbReference>
<dbReference type="InterPro" id="IPR050194">
    <property type="entry name" value="Glycosyltransferase_grp1"/>
</dbReference>
<proteinExistence type="predicted"/>
<dbReference type="Gene3D" id="3.40.50.2000">
    <property type="entry name" value="Glycogen Phosphorylase B"/>
    <property type="match status" value="2"/>
</dbReference>
<evidence type="ECO:0000256" key="2">
    <source>
        <dbReference type="ARBA" id="ARBA00022676"/>
    </source>
</evidence>
<dbReference type="PANTHER" id="PTHR45947:SF3">
    <property type="entry name" value="SULFOQUINOVOSYL TRANSFERASE SQD2"/>
    <property type="match status" value="1"/>
</dbReference>
<keyword evidence="2 5" id="KW-0328">Glycosyltransferase</keyword>
<organism evidence="5 6">
    <name type="scientific">Arthrobacter flavus</name>
    <dbReference type="NCBI Taxonomy" id="95172"/>
    <lineage>
        <taxon>Bacteria</taxon>
        <taxon>Bacillati</taxon>
        <taxon>Actinomycetota</taxon>
        <taxon>Actinomycetes</taxon>
        <taxon>Micrococcales</taxon>
        <taxon>Micrococcaceae</taxon>
        <taxon>Arthrobacter</taxon>
    </lineage>
</organism>
<dbReference type="Pfam" id="PF13439">
    <property type="entry name" value="Glyco_transf_4"/>
    <property type="match status" value="1"/>
</dbReference>
<evidence type="ECO:0000313" key="6">
    <source>
        <dbReference type="Proteomes" id="UP001597307"/>
    </source>
</evidence>
<comment type="caution">
    <text evidence="5">The sequence shown here is derived from an EMBL/GenBank/DDBJ whole genome shotgun (WGS) entry which is preliminary data.</text>
</comment>
<dbReference type="SUPFAM" id="SSF53756">
    <property type="entry name" value="UDP-Glycosyltransferase/glycogen phosphorylase"/>
    <property type="match status" value="1"/>
</dbReference>
<keyword evidence="6" id="KW-1185">Reference proteome</keyword>
<evidence type="ECO:0000256" key="3">
    <source>
        <dbReference type="ARBA" id="ARBA00022679"/>
    </source>
</evidence>